<dbReference type="EMBL" id="JAFFZS010000158">
    <property type="protein sequence ID" value="MBN0049358.1"/>
    <property type="molecule type" value="Genomic_DNA"/>
</dbReference>
<dbReference type="Pfam" id="PF13650">
    <property type="entry name" value="Asp_protease_2"/>
    <property type="match status" value="1"/>
</dbReference>
<evidence type="ECO:0000313" key="2">
    <source>
        <dbReference type="Proteomes" id="UP000788262"/>
    </source>
</evidence>
<reference evidence="1 2" key="1">
    <citation type="submission" date="2021-02" db="EMBL/GenBank/DDBJ databases">
        <title>Whole genome sequencing of Streptomyces actuosus VRA1.</title>
        <authorList>
            <person name="Sen G."/>
            <person name="Sen A."/>
        </authorList>
    </citation>
    <scope>NUCLEOTIDE SEQUENCE [LARGE SCALE GENOMIC DNA]</scope>
    <source>
        <strain evidence="1 2">VRA1</strain>
    </source>
</reference>
<keyword evidence="2" id="KW-1185">Reference proteome</keyword>
<dbReference type="Proteomes" id="UP000788262">
    <property type="component" value="Unassembled WGS sequence"/>
</dbReference>
<dbReference type="SUPFAM" id="SSF50630">
    <property type="entry name" value="Acid proteases"/>
    <property type="match status" value="1"/>
</dbReference>
<dbReference type="InterPro" id="IPR021109">
    <property type="entry name" value="Peptidase_aspartic_dom_sf"/>
</dbReference>
<protein>
    <submittedName>
        <fullName evidence="1">Retroviral-like aspartic protease</fullName>
    </submittedName>
</protein>
<dbReference type="CDD" id="cd00303">
    <property type="entry name" value="retropepsin_like"/>
    <property type="match status" value="1"/>
</dbReference>
<dbReference type="RefSeq" id="WP_205387461.1">
    <property type="nucleotide sequence ID" value="NZ_JAFFZS010000158.1"/>
</dbReference>
<sequence length="154" mass="16936">SSPSLHKTFFQQLPNISETVVPRPPTPPAAGKVSAQRVIEDKRRSKPVKTSQVIYAMDILRTKTSINNQTLPTLINTGSMINVMQEDIARELGLDLMYGPNLTMVIQSREAVPCTVCAEDVPVSIGDITTHTPIFIVQGGDQDFILSHPFTHLI</sequence>
<gene>
    <name evidence="1" type="ORF">JS756_36020</name>
</gene>
<proteinExistence type="predicted"/>
<comment type="caution">
    <text evidence="1">The sequence shown here is derived from an EMBL/GenBank/DDBJ whole genome shotgun (WGS) entry which is preliminary data.</text>
</comment>
<evidence type="ECO:0000313" key="1">
    <source>
        <dbReference type="EMBL" id="MBN0049358.1"/>
    </source>
</evidence>
<feature type="non-terminal residue" evidence="1">
    <location>
        <position position="1"/>
    </location>
</feature>
<accession>A0ABS2W256</accession>
<dbReference type="Gene3D" id="2.40.70.10">
    <property type="entry name" value="Acid Proteases"/>
    <property type="match status" value="1"/>
</dbReference>
<name>A0ABS2W256_STRAS</name>
<organism evidence="1 2">
    <name type="scientific">Streptomyces actuosus</name>
    <dbReference type="NCBI Taxonomy" id="1885"/>
    <lineage>
        <taxon>Bacteria</taxon>
        <taxon>Bacillati</taxon>
        <taxon>Actinomycetota</taxon>
        <taxon>Actinomycetes</taxon>
        <taxon>Kitasatosporales</taxon>
        <taxon>Streptomycetaceae</taxon>
        <taxon>Streptomyces</taxon>
    </lineage>
</organism>